<feature type="domain" description="Glycosyltransferase 2-like" evidence="1">
    <location>
        <begin position="176"/>
        <end position="275"/>
    </location>
</feature>
<dbReference type="Proteomes" id="UP001527882">
    <property type="component" value="Unassembled WGS sequence"/>
</dbReference>
<protein>
    <submittedName>
        <fullName evidence="2">Glycosyltransferase family A protein</fullName>
    </submittedName>
</protein>
<organism evidence="2 3">
    <name type="scientific">Paenibacillus gyeongsangnamensis</name>
    <dbReference type="NCBI Taxonomy" id="3388067"/>
    <lineage>
        <taxon>Bacteria</taxon>
        <taxon>Bacillati</taxon>
        <taxon>Bacillota</taxon>
        <taxon>Bacilli</taxon>
        <taxon>Bacillales</taxon>
        <taxon>Paenibacillaceae</taxon>
        <taxon>Paenibacillus</taxon>
    </lineage>
</organism>
<dbReference type="SUPFAM" id="SSF53448">
    <property type="entry name" value="Nucleotide-diphospho-sugar transferases"/>
    <property type="match status" value="1"/>
</dbReference>
<reference evidence="2 3" key="1">
    <citation type="submission" date="2022-12" db="EMBL/GenBank/DDBJ databases">
        <title>Draft genome sequence of Paenibacillus sp. dW9.</title>
        <authorList>
            <person name="Choi E.-W."/>
            <person name="Kim D.-U."/>
        </authorList>
    </citation>
    <scope>NUCLEOTIDE SEQUENCE [LARGE SCALE GENOMIC DNA]</scope>
    <source>
        <strain evidence="3">dW9</strain>
    </source>
</reference>
<dbReference type="CDD" id="cd00761">
    <property type="entry name" value="Glyco_tranf_GTA_type"/>
    <property type="match status" value="1"/>
</dbReference>
<dbReference type="InterPro" id="IPR029044">
    <property type="entry name" value="Nucleotide-diphossugar_trans"/>
</dbReference>
<accession>A0ABT4Q9S2</accession>
<dbReference type="EMBL" id="JAQAGZ010000008">
    <property type="protein sequence ID" value="MCZ8513583.1"/>
    <property type="molecule type" value="Genomic_DNA"/>
</dbReference>
<name>A0ABT4Q9S2_9BACL</name>
<dbReference type="Gene3D" id="3.90.550.10">
    <property type="entry name" value="Spore Coat Polysaccharide Biosynthesis Protein SpsA, Chain A"/>
    <property type="match status" value="1"/>
</dbReference>
<keyword evidence="3" id="KW-1185">Reference proteome</keyword>
<evidence type="ECO:0000259" key="1">
    <source>
        <dbReference type="Pfam" id="PF00535"/>
    </source>
</evidence>
<dbReference type="RefSeq" id="WP_269882099.1">
    <property type="nucleotide sequence ID" value="NZ_JAQAGZ010000008.1"/>
</dbReference>
<sequence>MQKRQTVILFQKPSVTGKRVRIALKAESGKRGAASVPRKKRSAADRVRRKAAISRKVAVPLRRSEPKKGKRRQVRRVLFKRPRQRAKVRTSSVHFEQGFRMGKRDASRFSIAHEPNPAKALNRYWIDRVKRRNLASAPRHHYSKAAAGYVRGFFHAKGRPAPDWVLLPTDKSVAAVISTMNEQSTIGALLKELGRLPLDETYVIVNGSTDRSFEEARKIPSAVVLSYPDPLGHDVGRVVGAKLAQSDIVLFLDGDIPVEAEKLIPFIHGVDRGLDLSLNNISPFLKPFHKRDQVTYLKEFLNASLGRPDLAANSLTAVPHALSRKAIQVLGPQELSVPPKAQAKAVYSGLSIGSPGSIDVIRANKRRKSNQGHHNQVADLIIGDHVEAFKLAEELAGARLGFADELRKRGIAAGGDA</sequence>
<dbReference type="Pfam" id="PF00535">
    <property type="entry name" value="Glycos_transf_2"/>
    <property type="match status" value="1"/>
</dbReference>
<dbReference type="InterPro" id="IPR001173">
    <property type="entry name" value="Glyco_trans_2-like"/>
</dbReference>
<comment type="caution">
    <text evidence="2">The sequence shown here is derived from an EMBL/GenBank/DDBJ whole genome shotgun (WGS) entry which is preliminary data.</text>
</comment>
<gene>
    <name evidence="2" type="ORF">O9H85_14295</name>
</gene>
<evidence type="ECO:0000313" key="2">
    <source>
        <dbReference type="EMBL" id="MCZ8513583.1"/>
    </source>
</evidence>
<evidence type="ECO:0000313" key="3">
    <source>
        <dbReference type="Proteomes" id="UP001527882"/>
    </source>
</evidence>
<proteinExistence type="predicted"/>